<reference evidence="1 2" key="1">
    <citation type="submission" date="2018-03" db="EMBL/GenBank/DDBJ databases">
        <title>Chitinolytic properties of Streptosporangium nondiastaticum TBG75A20.</title>
        <authorList>
            <person name="Gayathri V."/>
            <person name="Shiburaj S."/>
        </authorList>
    </citation>
    <scope>NUCLEOTIDE SEQUENCE [LARGE SCALE GENOMIC DNA]</scope>
    <source>
        <strain evidence="1 2">TBG75A20</strain>
    </source>
</reference>
<sequence length="297" mass="31171">MQEANASAAGPVVPCRGTGCRAREAAGRGKQHRRPAQAPALLCTACRARLGLELMRLPDLYEECALALGASGPRREKVSGGPLPGMPFNATAADVRAAVMGVLGAWSALVVQERGAAAPRRDAAALARFLLQHVGWLAAHPAAGELSEEIARVVRRARRVIDPDAARQVAVGACVEPGCTGSLTATVRARTPHEPAEITCDADPAHHWLGHQWLQLSRRVRPGTAARAAGAATGAAAGTRWIGAADIARLWGIAPGSVYRHASRARWRRQTRSGRTYYHEADVQGTLAGRQGAAAAG</sequence>
<protein>
    <recommendedName>
        <fullName evidence="3">Helix-turn-helix domain-containing protein</fullName>
    </recommendedName>
</protein>
<dbReference type="RefSeq" id="WP_106681612.1">
    <property type="nucleotide sequence ID" value="NZ_PXWG01000160.1"/>
</dbReference>
<organism evidence="1 2">
    <name type="scientific">Streptosporangium nondiastaticum</name>
    <dbReference type="NCBI Taxonomy" id="35764"/>
    <lineage>
        <taxon>Bacteria</taxon>
        <taxon>Bacillati</taxon>
        <taxon>Actinomycetota</taxon>
        <taxon>Actinomycetes</taxon>
        <taxon>Streptosporangiales</taxon>
        <taxon>Streptosporangiaceae</taxon>
        <taxon>Streptosporangium</taxon>
    </lineage>
</organism>
<accession>A0A9X7JJX8</accession>
<comment type="caution">
    <text evidence="1">The sequence shown here is derived from an EMBL/GenBank/DDBJ whole genome shotgun (WGS) entry which is preliminary data.</text>
</comment>
<keyword evidence="2" id="KW-1185">Reference proteome</keyword>
<dbReference type="AlphaFoldDB" id="A0A9X7JJX8"/>
<name>A0A9X7JJX8_9ACTN</name>
<evidence type="ECO:0000313" key="1">
    <source>
        <dbReference type="EMBL" id="PSJ24779.1"/>
    </source>
</evidence>
<gene>
    <name evidence="1" type="ORF">B7P34_31560</name>
</gene>
<evidence type="ECO:0000313" key="2">
    <source>
        <dbReference type="Proteomes" id="UP000242427"/>
    </source>
</evidence>
<dbReference type="Proteomes" id="UP000242427">
    <property type="component" value="Unassembled WGS sequence"/>
</dbReference>
<dbReference type="OrthoDB" id="3400170at2"/>
<dbReference type="EMBL" id="PXWG01000160">
    <property type="protein sequence ID" value="PSJ24779.1"/>
    <property type="molecule type" value="Genomic_DNA"/>
</dbReference>
<evidence type="ECO:0008006" key="3">
    <source>
        <dbReference type="Google" id="ProtNLM"/>
    </source>
</evidence>
<proteinExistence type="predicted"/>